<dbReference type="GeneID" id="120265977"/>
<name>A0AB40BR13_DIOCR</name>
<dbReference type="PANTHER" id="PTHR31286:SF180">
    <property type="entry name" value="OS10G0362600 PROTEIN"/>
    <property type="match status" value="1"/>
</dbReference>
<accession>A0AB40BR13</accession>
<dbReference type="PANTHER" id="PTHR31286">
    <property type="entry name" value="GLYCINE-RICH CELL WALL STRUCTURAL PROTEIN 1.8-LIKE"/>
    <property type="match status" value="1"/>
</dbReference>
<dbReference type="AlphaFoldDB" id="A0AB40BR13"/>
<evidence type="ECO:0000313" key="2">
    <source>
        <dbReference type="RefSeq" id="XP_039129859.1"/>
    </source>
</evidence>
<protein>
    <submittedName>
        <fullName evidence="2">Uncharacterized protein LOC120265977 isoform X3</fullName>
    </submittedName>
</protein>
<dbReference type="InterPro" id="IPR040256">
    <property type="entry name" value="At4g02000-like"/>
</dbReference>
<proteinExistence type="predicted"/>
<keyword evidence="1" id="KW-1185">Reference proteome</keyword>
<reference evidence="2" key="1">
    <citation type="submission" date="2025-08" db="UniProtKB">
        <authorList>
            <consortium name="RefSeq"/>
        </authorList>
    </citation>
    <scope>IDENTIFICATION</scope>
</reference>
<evidence type="ECO:0000313" key="1">
    <source>
        <dbReference type="Proteomes" id="UP001515500"/>
    </source>
</evidence>
<dbReference type="Proteomes" id="UP001515500">
    <property type="component" value="Chromosome 7"/>
</dbReference>
<dbReference type="RefSeq" id="XP_039129859.1">
    <property type="nucleotide sequence ID" value="XM_039273925.1"/>
</dbReference>
<gene>
    <name evidence="2" type="primary">LOC120265977</name>
</gene>
<organism evidence="1 2">
    <name type="scientific">Dioscorea cayennensis subsp. rotundata</name>
    <name type="common">White Guinea yam</name>
    <name type="synonym">Dioscorea rotundata</name>
    <dbReference type="NCBI Taxonomy" id="55577"/>
    <lineage>
        <taxon>Eukaryota</taxon>
        <taxon>Viridiplantae</taxon>
        <taxon>Streptophyta</taxon>
        <taxon>Embryophyta</taxon>
        <taxon>Tracheophyta</taxon>
        <taxon>Spermatophyta</taxon>
        <taxon>Magnoliopsida</taxon>
        <taxon>Liliopsida</taxon>
        <taxon>Dioscoreales</taxon>
        <taxon>Dioscoreaceae</taxon>
        <taxon>Dioscorea</taxon>
    </lineage>
</organism>
<sequence length="142" mass="16592">MLEMPCNLHYTQNFLNRLLWDASWTVAGRILQLSPQQESFQLAFEKLSMVAFWIKIFHLSMELWGGDILEMVASQFGRVLKVDEHTLDYFRAKFARVCVEDDLSQPRQLSTWLCRINHGEAHCSFPSNHLQLEQPMPPELVV</sequence>